<organism evidence="3 4">
    <name type="scientific">Streptomyces milbemycinicus</name>
    <dbReference type="NCBI Taxonomy" id="476552"/>
    <lineage>
        <taxon>Bacteria</taxon>
        <taxon>Bacillati</taxon>
        <taxon>Actinomycetota</taxon>
        <taxon>Actinomycetes</taxon>
        <taxon>Kitasatosporales</taxon>
        <taxon>Streptomycetaceae</taxon>
        <taxon>Streptomyces</taxon>
    </lineage>
</organism>
<feature type="chain" id="PRO_5045577760" evidence="2">
    <location>
        <begin position="21"/>
        <end position="425"/>
    </location>
</feature>
<dbReference type="InterPro" id="IPR006059">
    <property type="entry name" value="SBP"/>
</dbReference>
<evidence type="ECO:0000256" key="1">
    <source>
        <dbReference type="SAM" id="MobiDB-lite"/>
    </source>
</evidence>
<evidence type="ECO:0000256" key="2">
    <source>
        <dbReference type="SAM" id="SignalP"/>
    </source>
</evidence>
<feature type="signal peptide" evidence="2">
    <location>
        <begin position="1"/>
        <end position="20"/>
    </location>
</feature>
<gene>
    <name evidence="3" type="ORF">ACI2L5_02360</name>
</gene>
<reference evidence="3 4" key="1">
    <citation type="submission" date="2024-11" db="EMBL/GenBank/DDBJ databases">
        <title>The Natural Products Discovery Center: Release of the First 8490 Sequenced Strains for Exploring Actinobacteria Biosynthetic Diversity.</title>
        <authorList>
            <person name="Kalkreuter E."/>
            <person name="Kautsar S.A."/>
            <person name="Yang D."/>
            <person name="Bader C.D."/>
            <person name="Teijaro C.N."/>
            <person name="Fluegel L."/>
            <person name="Davis C.M."/>
            <person name="Simpson J.R."/>
            <person name="Lauterbach L."/>
            <person name="Steele A.D."/>
            <person name="Gui C."/>
            <person name="Meng S."/>
            <person name="Li G."/>
            <person name="Viehrig K."/>
            <person name="Ye F."/>
            <person name="Su P."/>
            <person name="Kiefer A.F."/>
            <person name="Nichols A."/>
            <person name="Cepeda A.J."/>
            <person name="Yan W."/>
            <person name="Fan B."/>
            <person name="Jiang Y."/>
            <person name="Adhikari A."/>
            <person name="Zheng C.-J."/>
            <person name="Schuster L."/>
            <person name="Cowan T.M."/>
            <person name="Smanski M.J."/>
            <person name="Chevrette M.G."/>
            <person name="De Carvalho L.P.S."/>
            <person name="Shen B."/>
        </authorList>
    </citation>
    <scope>NUCLEOTIDE SEQUENCE [LARGE SCALE GENOMIC DNA]</scope>
    <source>
        <strain evidence="3 4">NPDC020863</strain>
    </source>
</reference>
<evidence type="ECO:0000313" key="4">
    <source>
        <dbReference type="Proteomes" id="UP001620295"/>
    </source>
</evidence>
<dbReference type="PANTHER" id="PTHR43649">
    <property type="entry name" value="ARABINOSE-BINDING PROTEIN-RELATED"/>
    <property type="match status" value="1"/>
</dbReference>
<comment type="caution">
    <text evidence="3">The sequence shown here is derived from an EMBL/GenBank/DDBJ whole genome shotgun (WGS) entry which is preliminary data.</text>
</comment>
<keyword evidence="2" id="KW-0732">Signal</keyword>
<dbReference type="PROSITE" id="PS51257">
    <property type="entry name" value="PROKAR_LIPOPROTEIN"/>
    <property type="match status" value="1"/>
</dbReference>
<dbReference type="PANTHER" id="PTHR43649:SF32">
    <property type="entry name" value="SUGAR BINDING SECRETED PROTEIN"/>
    <property type="match status" value="1"/>
</dbReference>
<dbReference type="Proteomes" id="UP001620295">
    <property type="component" value="Unassembled WGS sequence"/>
</dbReference>
<dbReference type="InterPro" id="IPR050490">
    <property type="entry name" value="Bact_solute-bd_prot1"/>
</dbReference>
<dbReference type="Pfam" id="PF01547">
    <property type="entry name" value="SBP_bac_1"/>
    <property type="match status" value="1"/>
</dbReference>
<evidence type="ECO:0000313" key="3">
    <source>
        <dbReference type="EMBL" id="MFK4263770.1"/>
    </source>
</evidence>
<dbReference type="RefSeq" id="WP_358637371.1">
    <property type="nucleotide sequence ID" value="NZ_JBFACG010000010.1"/>
</dbReference>
<feature type="region of interest" description="Disordered" evidence="1">
    <location>
        <begin position="405"/>
        <end position="425"/>
    </location>
</feature>
<sequence length="425" mass="46360">MKYHASRRVWVVAASATVIALTASGCGSGAGDSDGKTTLTVTTQVDYGYRDLYKEYEKSHPGIKIREVLVDDLPKKLVTQLAANRGASDVVGLGDDTIGKFKPSYQRFVNLADHGVNNTDDPWVQWAYDYGTVEGGKYVMGLRTDIGGLGICYRTDLFKKAGLPTDPERVGQLWPTWDKFTEVGEEFRAKVKDASFTANTGDIWVGMENQHKETFFSESDDSLMADENSGLKQDFLTAANMSVRKVSGGYPPFTPEMANALKTGKAATAVCPAWKLDRTKEASGPGNSGKWSVAAAPQGGNWGGSYLLVPKQTKHTKEAVELARWLTSSKIQKRLFLSKGYLSSHPSVYNDPTVQAKKDAYFSNAPTGKIFAEAVDKMQPIYRGTKDSDVATAFMNALLRVEQGKQKPEDAWSQAVSDAEKVAGD</sequence>
<protein>
    <submittedName>
        <fullName evidence="3">Extracellular solute-binding protein</fullName>
    </submittedName>
</protein>
<dbReference type="SUPFAM" id="SSF53850">
    <property type="entry name" value="Periplasmic binding protein-like II"/>
    <property type="match status" value="1"/>
</dbReference>
<name>A0ABW8LGB1_9ACTN</name>
<keyword evidence="4" id="KW-1185">Reference proteome</keyword>
<accession>A0ABW8LGB1</accession>
<dbReference type="Gene3D" id="3.40.190.10">
    <property type="entry name" value="Periplasmic binding protein-like II"/>
    <property type="match status" value="1"/>
</dbReference>
<proteinExistence type="predicted"/>
<dbReference type="EMBL" id="JBJDQH010000001">
    <property type="protein sequence ID" value="MFK4263770.1"/>
    <property type="molecule type" value="Genomic_DNA"/>
</dbReference>